<accession>A0A6J2T5B8</accession>
<evidence type="ECO:0000313" key="4">
    <source>
        <dbReference type="RefSeq" id="XP_030372121.1"/>
    </source>
</evidence>
<keyword evidence="2" id="KW-0812">Transmembrane</keyword>
<reference evidence="4 5" key="1">
    <citation type="submission" date="2025-04" db="UniProtKB">
        <authorList>
            <consortium name="RefSeq"/>
        </authorList>
    </citation>
    <scope>IDENTIFICATION</scope>
    <source>
        <strain evidence="4 5">11010-0011.00</strain>
        <tissue evidence="4 5">Whole body</tissue>
    </source>
</reference>
<gene>
    <name evidence="4 5" type="primary">LOC115622348</name>
</gene>
<sequence length="99" mass="11377">MASSSSIDTSQRKPRRTRGTPSFHYRNRFAAAFIVVGSALFGLWNLTPIQRICNEKLIKALETSETEIDRHALFDFPAPRPGKFIRETIEEAEKLRVER</sequence>
<organism evidence="3 4">
    <name type="scientific">Drosophila lebanonensis</name>
    <name type="common">Fruit fly</name>
    <name type="synonym">Scaptodrosophila lebanonensis</name>
    <dbReference type="NCBI Taxonomy" id="7225"/>
    <lineage>
        <taxon>Eukaryota</taxon>
        <taxon>Metazoa</taxon>
        <taxon>Ecdysozoa</taxon>
        <taxon>Arthropoda</taxon>
        <taxon>Hexapoda</taxon>
        <taxon>Insecta</taxon>
        <taxon>Pterygota</taxon>
        <taxon>Neoptera</taxon>
        <taxon>Endopterygota</taxon>
        <taxon>Diptera</taxon>
        <taxon>Brachycera</taxon>
        <taxon>Muscomorpha</taxon>
        <taxon>Ephydroidea</taxon>
        <taxon>Drosophilidae</taxon>
        <taxon>Scaptodrosophila</taxon>
    </lineage>
</organism>
<dbReference type="Proteomes" id="UP000504634">
    <property type="component" value="Unplaced"/>
</dbReference>
<protein>
    <submittedName>
        <fullName evidence="4 5">Uncharacterized protein LOC115622348</fullName>
    </submittedName>
</protein>
<evidence type="ECO:0000313" key="3">
    <source>
        <dbReference type="Proteomes" id="UP000504634"/>
    </source>
</evidence>
<proteinExistence type="predicted"/>
<dbReference type="RefSeq" id="XP_030372122.1">
    <property type="nucleotide sequence ID" value="XM_030516262.1"/>
</dbReference>
<feature type="region of interest" description="Disordered" evidence="1">
    <location>
        <begin position="1"/>
        <end position="21"/>
    </location>
</feature>
<dbReference type="AlphaFoldDB" id="A0A6J2T5B8"/>
<feature type="transmembrane region" description="Helical" evidence="2">
    <location>
        <begin position="29"/>
        <end position="47"/>
    </location>
</feature>
<evidence type="ECO:0000256" key="2">
    <source>
        <dbReference type="SAM" id="Phobius"/>
    </source>
</evidence>
<dbReference type="GeneID" id="115622348"/>
<evidence type="ECO:0000256" key="1">
    <source>
        <dbReference type="SAM" id="MobiDB-lite"/>
    </source>
</evidence>
<dbReference type="RefSeq" id="XP_030372121.1">
    <property type="nucleotide sequence ID" value="XM_030516261.1"/>
</dbReference>
<dbReference type="OrthoDB" id="6593925at2759"/>
<keyword evidence="2" id="KW-1133">Transmembrane helix</keyword>
<name>A0A6J2T5B8_DROLE</name>
<keyword evidence="3" id="KW-1185">Reference proteome</keyword>
<keyword evidence="2" id="KW-0472">Membrane</keyword>
<evidence type="ECO:0000313" key="5">
    <source>
        <dbReference type="RefSeq" id="XP_030372122.1"/>
    </source>
</evidence>